<organism evidence="7 8">
    <name type="scientific">Mycolicibacterium moriokaense</name>
    <dbReference type="NCBI Taxonomy" id="39691"/>
    <lineage>
        <taxon>Bacteria</taxon>
        <taxon>Bacillati</taxon>
        <taxon>Actinomycetota</taxon>
        <taxon>Actinomycetes</taxon>
        <taxon>Mycobacteriales</taxon>
        <taxon>Mycobacteriaceae</taxon>
        <taxon>Mycolicibacterium</taxon>
    </lineage>
</organism>
<feature type="DNA-binding region" description="H-T-H motif" evidence="5">
    <location>
        <begin position="24"/>
        <end position="43"/>
    </location>
</feature>
<feature type="domain" description="HTH tetR-type" evidence="6">
    <location>
        <begin position="1"/>
        <end position="61"/>
    </location>
</feature>
<dbReference type="EMBL" id="AP022560">
    <property type="protein sequence ID" value="BBX00089.1"/>
    <property type="molecule type" value="Genomic_DNA"/>
</dbReference>
<evidence type="ECO:0000256" key="5">
    <source>
        <dbReference type="PROSITE-ProRule" id="PRU00335"/>
    </source>
</evidence>
<dbReference type="AlphaFoldDB" id="A0AAD1H7W6"/>
<sequence>MSRDEQILSAAEKLFFERSFDGVGVDEIGRAAGTSGSAIYRHFASKDAILAALFDKVLDTLLVRIGEPDPDPDADLAKLMRAFAGLVDSHERLFSIWLREQRSLAERYRRDHDRRQQRVTERWVGCLRRRYPEASLDDVITATRGLQLLLLSQALRPPGGRSARHPEDLLVRMGLASLQALEPVRATS</sequence>
<evidence type="ECO:0000313" key="8">
    <source>
        <dbReference type="Proteomes" id="UP000466681"/>
    </source>
</evidence>
<evidence type="ECO:0000256" key="4">
    <source>
        <dbReference type="ARBA" id="ARBA00023163"/>
    </source>
</evidence>
<protein>
    <submittedName>
        <fullName evidence="7">TetR family transcriptional regulator</fullName>
    </submittedName>
</protein>
<proteinExistence type="predicted"/>
<dbReference type="PRINTS" id="PR00455">
    <property type="entry name" value="HTHTETR"/>
</dbReference>
<accession>A0AAD1H7W6</accession>
<dbReference type="KEGG" id="mmor:MMOR_10250"/>
<keyword evidence="3 5" id="KW-0238">DNA-binding</keyword>
<dbReference type="GO" id="GO:0003700">
    <property type="term" value="F:DNA-binding transcription factor activity"/>
    <property type="evidence" value="ECO:0007669"/>
    <property type="project" value="TreeGrafter"/>
</dbReference>
<name>A0AAD1H7W6_9MYCO</name>
<evidence type="ECO:0000256" key="3">
    <source>
        <dbReference type="ARBA" id="ARBA00023125"/>
    </source>
</evidence>
<evidence type="ECO:0000259" key="6">
    <source>
        <dbReference type="PROSITE" id="PS50977"/>
    </source>
</evidence>
<evidence type="ECO:0000256" key="2">
    <source>
        <dbReference type="ARBA" id="ARBA00023015"/>
    </source>
</evidence>
<dbReference type="InterPro" id="IPR009057">
    <property type="entry name" value="Homeodomain-like_sf"/>
</dbReference>
<dbReference type="FunFam" id="1.10.10.60:FF:000141">
    <property type="entry name" value="TetR family transcriptional regulator"/>
    <property type="match status" value="1"/>
</dbReference>
<dbReference type="RefSeq" id="WP_083156533.1">
    <property type="nucleotide sequence ID" value="NZ_AP022560.1"/>
</dbReference>
<dbReference type="Gene3D" id="1.10.357.10">
    <property type="entry name" value="Tetracycline Repressor, domain 2"/>
    <property type="match status" value="1"/>
</dbReference>
<keyword evidence="4" id="KW-0804">Transcription</keyword>
<dbReference type="Pfam" id="PF00440">
    <property type="entry name" value="TetR_N"/>
    <property type="match status" value="1"/>
</dbReference>
<dbReference type="SUPFAM" id="SSF46689">
    <property type="entry name" value="Homeodomain-like"/>
    <property type="match status" value="1"/>
</dbReference>
<dbReference type="PROSITE" id="PS50977">
    <property type="entry name" value="HTH_TETR_2"/>
    <property type="match status" value="1"/>
</dbReference>
<keyword evidence="8" id="KW-1185">Reference proteome</keyword>
<evidence type="ECO:0000256" key="1">
    <source>
        <dbReference type="ARBA" id="ARBA00011738"/>
    </source>
</evidence>
<dbReference type="PANTHER" id="PTHR30055:SF234">
    <property type="entry name" value="HTH-TYPE TRANSCRIPTIONAL REGULATOR BETI"/>
    <property type="match status" value="1"/>
</dbReference>
<dbReference type="Proteomes" id="UP000466681">
    <property type="component" value="Chromosome"/>
</dbReference>
<gene>
    <name evidence="7" type="ORF">MMOR_10250</name>
</gene>
<evidence type="ECO:0000313" key="7">
    <source>
        <dbReference type="EMBL" id="BBX00089.1"/>
    </source>
</evidence>
<dbReference type="InterPro" id="IPR001647">
    <property type="entry name" value="HTH_TetR"/>
</dbReference>
<keyword evidence="2" id="KW-0805">Transcription regulation</keyword>
<dbReference type="Gene3D" id="1.10.10.60">
    <property type="entry name" value="Homeodomain-like"/>
    <property type="match status" value="1"/>
</dbReference>
<dbReference type="GO" id="GO:0045892">
    <property type="term" value="P:negative regulation of DNA-templated transcription"/>
    <property type="evidence" value="ECO:0007669"/>
    <property type="project" value="UniProtKB-ARBA"/>
</dbReference>
<dbReference type="PANTHER" id="PTHR30055">
    <property type="entry name" value="HTH-TYPE TRANSCRIPTIONAL REGULATOR RUTR"/>
    <property type="match status" value="1"/>
</dbReference>
<dbReference type="InterPro" id="IPR050109">
    <property type="entry name" value="HTH-type_TetR-like_transc_reg"/>
</dbReference>
<reference evidence="7 8" key="1">
    <citation type="journal article" date="2019" name="Emerg. Microbes Infect.">
        <title>Comprehensive subspecies identification of 175 nontuberculous mycobacteria species based on 7547 genomic profiles.</title>
        <authorList>
            <person name="Matsumoto Y."/>
            <person name="Kinjo T."/>
            <person name="Motooka D."/>
            <person name="Nabeya D."/>
            <person name="Jung N."/>
            <person name="Uechi K."/>
            <person name="Horii T."/>
            <person name="Iida T."/>
            <person name="Fujita J."/>
            <person name="Nakamura S."/>
        </authorList>
    </citation>
    <scope>NUCLEOTIDE SEQUENCE [LARGE SCALE GENOMIC DNA]</scope>
    <source>
        <strain evidence="7 8">JCM 6375</strain>
    </source>
</reference>
<dbReference type="GO" id="GO:0000976">
    <property type="term" value="F:transcription cis-regulatory region binding"/>
    <property type="evidence" value="ECO:0007669"/>
    <property type="project" value="TreeGrafter"/>
</dbReference>
<comment type="subunit">
    <text evidence="1">Homodimer.</text>
</comment>